<sequence>MLSTSPSLQNLSIASAMLSLSLRSLVSDYKVTGVTLEVEEGNKAMHVYRNMGFVEVGRWKGYYLNGNGARRFKLKVKQ</sequence>
<dbReference type="InterPro" id="IPR000182">
    <property type="entry name" value="GNAT_dom"/>
</dbReference>
<organism evidence="2 3">
    <name type="scientific">Triparma columacea</name>
    <dbReference type="NCBI Taxonomy" id="722753"/>
    <lineage>
        <taxon>Eukaryota</taxon>
        <taxon>Sar</taxon>
        <taxon>Stramenopiles</taxon>
        <taxon>Ochrophyta</taxon>
        <taxon>Bolidophyceae</taxon>
        <taxon>Parmales</taxon>
        <taxon>Triparmaceae</taxon>
        <taxon>Triparma</taxon>
    </lineage>
</organism>
<protein>
    <recommendedName>
        <fullName evidence="1">N-acetyltransferase domain-containing protein</fullName>
    </recommendedName>
</protein>
<accession>A0A9W7G8M2</accession>
<name>A0A9W7G8M2_9STRA</name>
<reference evidence="3" key="1">
    <citation type="journal article" date="2023" name="Commun. Biol.">
        <title>Genome analysis of Parmales, the sister group of diatoms, reveals the evolutionary specialization of diatoms from phago-mixotrophs to photoautotrophs.</title>
        <authorList>
            <person name="Ban H."/>
            <person name="Sato S."/>
            <person name="Yoshikawa S."/>
            <person name="Yamada K."/>
            <person name="Nakamura Y."/>
            <person name="Ichinomiya M."/>
            <person name="Sato N."/>
            <person name="Blanc-Mathieu R."/>
            <person name="Endo H."/>
            <person name="Kuwata A."/>
            <person name="Ogata H."/>
        </authorList>
    </citation>
    <scope>NUCLEOTIDE SEQUENCE [LARGE SCALE GENOMIC DNA]</scope>
</reference>
<evidence type="ECO:0000313" key="3">
    <source>
        <dbReference type="Proteomes" id="UP001165065"/>
    </source>
</evidence>
<dbReference type="OrthoDB" id="249099at2759"/>
<dbReference type="Gene3D" id="3.40.630.30">
    <property type="match status" value="1"/>
</dbReference>
<gene>
    <name evidence="2" type="ORF">TrCOL_g2024</name>
</gene>
<dbReference type="InterPro" id="IPR016181">
    <property type="entry name" value="Acyl_CoA_acyltransferase"/>
</dbReference>
<dbReference type="Proteomes" id="UP001165065">
    <property type="component" value="Unassembled WGS sequence"/>
</dbReference>
<evidence type="ECO:0000259" key="1">
    <source>
        <dbReference type="PROSITE" id="PS51186"/>
    </source>
</evidence>
<dbReference type="PROSITE" id="PS51186">
    <property type="entry name" value="GNAT"/>
    <property type="match status" value="1"/>
</dbReference>
<keyword evidence="3" id="KW-1185">Reference proteome</keyword>
<feature type="domain" description="N-acetyltransferase" evidence="1">
    <location>
        <begin position="1"/>
        <end position="77"/>
    </location>
</feature>
<dbReference type="SUPFAM" id="SSF55729">
    <property type="entry name" value="Acyl-CoA N-acyltransferases (Nat)"/>
    <property type="match status" value="1"/>
</dbReference>
<proteinExistence type="predicted"/>
<dbReference type="GO" id="GO:0016747">
    <property type="term" value="F:acyltransferase activity, transferring groups other than amino-acyl groups"/>
    <property type="evidence" value="ECO:0007669"/>
    <property type="project" value="InterPro"/>
</dbReference>
<dbReference type="AlphaFoldDB" id="A0A9W7G8M2"/>
<dbReference type="EMBL" id="BRYA01001170">
    <property type="protein sequence ID" value="GMI40007.1"/>
    <property type="molecule type" value="Genomic_DNA"/>
</dbReference>
<comment type="caution">
    <text evidence="2">The sequence shown here is derived from an EMBL/GenBank/DDBJ whole genome shotgun (WGS) entry which is preliminary data.</text>
</comment>
<evidence type="ECO:0000313" key="2">
    <source>
        <dbReference type="EMBL" id="GMI40007.1"/>
    </source>
</evidence>